<comment type="caution">
    <text evidence="2">The sequence shown here is derived from an EMBL/GenBank/DDBJ whole genome shotgun (WGS) entry which is preliminary data.</text>
</comment>
<accession>A0AAE0VW47</accession>
<reference evidence="2" key="1">
    <citation type="journal article" date="2021" name="Genome Biol. Evol.">
        <title>A High-Quality Reference Genome for a Parasitic Bivalve with Doubly Uniparental Inheritance (Bivalvia: Unionida).</title>
        <authorList>
            <person name="Smith C.H."/>
        </authorList>
    </citation>
    <scope>NUCLEOTIDE SEQUENCE</scope>
    <source>
        <strain evidence="2">CHS0354</strain>
    </source>
</reference>
<dbReference type="EMBL" id="JAEAOA010000739">
    <property type="protein sequence ID" value="KAK3592184.1"/>
    <property type="molecule type" value="Genomic_DNA"/>
</dbReference>
<reference evidence="2" key="3">
    <citation type="submission" date="2023-05" db="EMBL/GenBank/DDBJ databases">
        <authorList>
            <person name="Smith C.H."/>
        </authorList>
    </citation>
    <scope>NUCLEOTIDE SEQUENCE</scope>
    <source>
        <strain evidence="2">CHS0354</strain>
        <tissue evidence="2">Mantle</tissue>
    </source>
</reference>
<evidence type="ECO:0000313" key="3">
    <source>
        <dbReference type="Proteomes" id="UP001195483"/>
    </source>
</evidence>
<organism evidence="2 3">
    <name type="scientific">Potamilus streckersoni</name>
    <dbReference type="NCBI Taxonomy" id="2493646"/>
    <lineage>
        <taxon>Eukaryota</taxon>
        <taxon>Metazoa</taxon>
        <taxon>Spiralia</taxon>
        <taxon>Lophotrochozoa</taxon>
        <taxon>Mollusca</taxon>
        <taxon>Bivalvia</taxon>
        <taxon>Autobranchia</taxon>
        <taxon>Heteroconchia</taxon>
        <taxon>Palaeoheterodonta</taxon>
        <taxon>Unionida</taxon>
        <taxon>Unionoidea</taxon>
        <taxon>Unionidae</taxon>
        <taxon>Ambleminae</taxon>
        <taxon>Lampsilini</taxon>
        <taxon>Potamilus</taxon>
    </lineage>
</organism>
<sequence length="101" mass="11646">MDNPQTDHSTNQNTIYSPTYMDNPQTHHSTNQNTKKQSNLFAKHESLEDCVALLKNMPKQTNTMAGHTITMLNQPLMIQGQTRKMPRQTSTIPREYRLALF</sequence>
<protein>
    <submittedName>
        <fullName evidence="2">Uncharacterized protein</fullName>
    </submittedName>
</protein>
<name>A0AAE0VW47_9BIVA</name>
<evidence type="ECO:0000256" key="1">
    <source>
        <dbReference type="SAM" id="MobiDB-lite"/>
    </source>
</evidence>
<gene>
    <name evidence="2" type="ORF">CHS0354_012017</name>
</gene>
<reference evidence="2" key="2">
    <citation type="journal article" date="2021" name="Genome Biol. Evol.">
        <title>Developing a high-quality reference genome for a parasitic bivalve with doubly uniparental inheritance (Bivalvia: Unionida).</title>
        <authorList>
            <person name="Smith C.H."/>
        </authorList>
    </citation>
    <scope>NUCLEOTIDE SEQUENCE</scope>
    <source>
        <strain evidence="2">CHS0354</strain>
        <tissue evidence="2">Mantle</tissue>
    </source>
</reference>
<proteinExistence type="predicted"/>
<feature type="region of interest" description="Disordered" evidence="1">
    <location>
        <begin position="1"/>
        <end position="38"/>
    </location>
</feature>
<evidence type="ECO:0000313" key="2">
    <source>
        <dbReference type="EMBL" id="KAK3592184.1"/>
    </source>
</evidence>
<keyword evidence="3" id="KW-1185">Reference proteome</keyword>
<dbReference type="Proteomes" id="UP001195483">
    <property type="component" value="Unassembled WGS sequence"/>
</dbReference>
<dbReference type="AlphaFoldDB" id="A0AAE0VW47"/>